<sequence>MRLLETMMPQVAALIGVVVGTVGTIIATTVAERARWRRNQMVRWDERRLDAYADFTRAVKEIHLLALGMLSAHRPGARTPALDGEEGLTRLAEADVRHTLTWEAVLLLGDEVTIRAASAWRHAVRALEQAARSLPDPPNDLTELVRRADETRDGFYRAARGSLGVRGGSVDQVRRPANNRVPAMRL</sequence>
<dbReference type="AlphaFoldDB" id="A0A1C4YSB9"/>
<organism evidence="2 3">
    <name type="scientific">Micromonospora chokoriensis</name>
    <dbReference type="NCBI Taxonomy" id="356851"/>
    <lineage>
        <taxon>Bacteria</taxon>
        <taxon>Bacillati</taxon>
        <taxon>Actinomycetota</taxon>
        <taxon>Actinomycetes</taxon>
        <taxon>Micromonosporales</taxon>
        <taxon>Micromonosporaceae</taxon>
        <taxon>Micromonospora</taxon>
    </lineage>
</organism>
<keyword evidence="1" id="KW-0812">Transmembrane</keyword>
<accession>A0A1C4YSB9</accession>
<dbReference type="Proteomes" id="UP000198224">
    <property type="component" value="Chromosome I"/>
</dbReference>
<proteinExistence type="predicted"/>
<dbReference type="RefSeq" id="WP_231924344.1">
    <property type="nucleotide sequence ID" value="NZ_LT607409.1"/>
</dbReference>
<protein>
    <recommendedName>
        <fullName evidence="4">Secreted protein</fullName>
    </recommendedName>
</protein>
<reference evidence="3" key="1">
    <citation type="submission" date="2016-06" db="EMBL/GenBank/DDBJ databases">
        <authorList>
            <person name="Varghese N."/>
            <person name="Submissions Spin"/>
        </authorList>
    </citation>
    <scope>NUCLEOTIDE SEQUENCE [LARGE SCALE GENOMIC DNA]</scope>
    <source>
        <strain evidence="3">DSM 45160</strain>
    </source>
</reference>
<feature type="transmembrane region" description="Helical" evidence="1">
    <location>
        <begin position="12"/>
        <end position="31"/>
    </location>
</feature>
<evidence type="ECO:0008006" key="4">
    <source>
        <dbReference type="Google" id="ProtNLM"/>
    </source>
</evidence>
<name>A0A1C4YSB9_9ACTN</name>
<dbReference type="EMBL" id="LT607409">
    <property type="protein sequence ID" value="SCF23588.1"/>
    <property type="molecule type" value="Genomic_DNA"/>
</dbReference>
<evidence type="ECO:0000256" key="1">
    <source>
        <dbReference type="SAM" id="Phobius"/>
    </source>
</evidence>
<keyword evidence="1" id="KW-0472">Membrane</keyword>
<keyword evidence="3" id="KW-1185">Reference proteome</keyword>
<evidence type="ECO:0000313" key="2">
    <source>
        <dbReference type="EMBL" id="SCF23588.1"/>
    </source>
</evidence>
<gene>
    <name evidence="2" type="ORF">GA0070612_5164</name>
</gene>
<keyword evidence="1" id="KW-1133">Transmembrane helix</keyword>
<evidence type="ECO:0000313" key="3">
    <source>
        <dbReference type="Proteomes" id="UP000198224"/>
    </source>
</evidence>